<evidence type="ECO:0000256" key="3">
    <source>
        <dbReference type="ARBA" id="ARBA00022448"/>
    </source>
</evidence>
<dbReference type="EMBL" id="JAAOCD010000003">
    <property type="protein sequence ID" value="NHK98306.1"/>
    <property type="molecule type" value="Genomic_DNA"/>
</dbReference>
<feature type="transmembrane region" description="Helical" evidence="8">
    <location>
        <begin position="47"/>
        <end position="66"/>
    </location>
</feature>
<proteinExistence type="inferred from homology"/>
<dbReference type="InterPro" id="IPR050277">
    <property type="entry name" value="Sodium:Solute_Symporter"/>
</dbReference>
<dbReference type="PROSITE" id="PS50283">
    <property type="entry name" value="NA_SOLUT_SYMP_3"/>
    <property type="match status" value="1"/>
</dbReference>
<feature type="transmembrane region" description="Helical" evidence="8">
    <location>
        <begin position="87"/>
        <end position="113"/>
    </location>
</feature>
<feature type="transmembrane region" description="Helical" evidence="8">
    <location>
        <begin position="161"/>
        <end position="182"/>
    </location>
</feature>
<feature type="transmembrane region" description="Helical" evidence="8">
    <location>
        <begin position="616"/>
        <end position="634"/>
    </location>
</feature>
<evidence type="ECO:0000256" key="7">
    <source>
        <dbReference type="RuleBase" id="RU362091"/>
    </source>
</evidence>
<sequence length="704" mass="74704">MSSVGSGATASGARGFRRRLHGAYLLYTLALAGFIGLMAAAERFGLGRNLIGLTMLLGTVVLYAAIGLRCRTSDSAEYYVAGRRVPAFYNGMATSADWMSAASFIGLAGTLYLGGYNGLAFVIGWTGGFCLVALLIAPYLRKFAEYTIPDFLGARYGGTMPRLVGIAAAVVVSFVYVVAQIYGVGLIVARFTGFGFEIGIFVGLGGVLVCSFLGGMRAVTWTQVAQCIILVVAYLAPVAWLSLKVTGNPVPQVAMGQVLQSVTEREAQLVADIGERDVMAAYAQRAAVAGAKLLDVPAAMADDRAAAQRRVEQLMEAAAPLAEVQAARRELAALPRTEDEARRRYADELAAAEAWSQPLGGMPPHAQAFAANPRGDDPAARISDEHSRRNFLALVFCLMLGTAGLPHILTRFYTTPSVRESRRAVGWTLLFICALYLTAPALALLVKHEVFNSLVGTPFDRLPAWIASWAKVDPSLVQVSDVNGDGILQLGELHIGADLVTLAAPEIAGLPYVISAMVAVGGLAAALSTADGLLLTISNALSHDLYYRVIDPNRPSSRRVAVSKVLLLVVALAAAYVASMRVADILFLVAAAFSLAASSIFPALVLGVFWKRANRWGCVSGMLAGLAVTSYYMATTQPWLRGLFGVWRPVEDCMWFGIAPIAAGVFGVPVALAAMVVVSLLTPRPGAASDALVDRIRDPRPERV</sequence>
<keyword evidence="3" id="KW-0813">Transport</keyword>
<organism evidence="9 10">
    <name type="scientific">Rubrivivax benzoatilyticus</name>
    <dbReference type="NCBI Taxonomy" id="316997"/>
    <lineage>
        <taxon>Bacteria</taxon>
        <taxon>Pseudomonadati</taxon>
        <taxon>Pseudomonadota</taxon>
        <taxon>Betaproteobacteria</taxon>
        <taxon>Burkholderiales</taxon>
        <taxon>Sphaerotilaceae</taxon>
        <taxon>Rubrivivax</taxon>
    </lineage>
</organism>
<evidence type="ECO:0000313" key="9">
    <source>
        <dbReference type="EMBL" id="NHK98306.1"/>
    </source>
</evidence>
<evidence type="ECO:0000313" key="10">
    <source>
        <dbReference type="Proteomes" id="UP000802098"/>
    </source>
</evidence>
<dbReference type="PANTHER" id="PTHR48086:SF5">
    <property type="entry name" value="NA(+):SOLUTE SYMPORTER (SSF FAMILY)"/>
    <property type="match status" value="1"/>
</dbReference>
<evidence type="ECO:0000256" key="8">
    <source>
        <dbReference type="SAM" id="Phobius"/>
    </source>
</evidence>
<feature type="transmembrane region" description="Helical" evidence="8">
    <location>
        <begin position="654"/>
        <end position="681"/>
    </location>
</feature>
<reference evidence="9 10" key="1">
    <citation type="submission" date="2020-03" db="EMBL/GenBank/DDBJ databases">
        <title>Rubrivivax benzoatilyticus JA2 (sequenced after 10 years sub-culturing).</title>
        <authorList>
            <person name="Gupta D."/>
            <person name="Chintalapati S."/>
            <person name="Chintalapati V.R."/>
        </authorList>
    </citation>
    <scope>NUCLEOTIDE SEQUENCE [LARGE SCALE GENOMIC DNA]</scope>
    <source>
        <strain evidence="9 10">JA2-Mal</strain>
    </source>
</reference>
<protein>
    <submittedName>
        <fullName evidence="9">Cation acetate symporter</fullName>
    </submittedName>
</protein>
<keyword evidence="10" id="KW-1185">Reference proteome</keyword>
<dbReference type="InterPro" id="IPR018247">
    <property type="entry name" value="EF_Hand_1_Ca_BS"/>
</dbReference>
<feature type="transmembrane region" description="Helical" evidence="8">
    <location>
        <begin position="194"/>
        <end position="213"/>
    </location>
</feature>
<comment type="subcellular location">
    <subcellularLocation>
        <location evidence="1">Membrane</location>
        <topology evidence="1">Multi-pass membrane protein</topology>
    </subcellularLocation>
</comment>
<dbReference type="CDD" id="cd11480">
    <property type="entry name" value="SLC5sbd_u4"/>
    <property type="match status" value="1"/>
</dbReference>
<feature type="transmembrane region" description="Helical" evidence="8">
    <location>
        <begin position="391"/>
        <end position="413"/>
    </location>
</feature>
<dbReference type="InterPro" id="IPR038377">
    <property type="entry name" value="Na/Glc_symporter_sf"/>
</dbReference>
<gene>
    <name evidence="9" type="ORF">G7087_07965</name>
</gene>
<dbReference type="PROSITE" id="PS00018">
    <property type="entry name" value="EF_HAND_1"/>
    <property type="match status" value="1"/>
</dbReference>
<feature type="transmembrane region" description="Helical" evidence="8">
    <location>
        <begin position="561"/>
        <end position="579"/>
    </location>
</feature>
<dbReference type="NCBIfam" id="TIGR03648">
    <property type="entry name" value="Na_symport_lg"/>
    <property type="match status" value="1"/>
</dbReference>
<comment type="similarity">
    <text evidence="2 7">Belongs to the sodium:solute symporter (SSF) (TC 2.A.21) family.</text>
</comment>
<name>A0ABX0HXI7_9BURK</name>
<evidence type="ECO:0000256" key="2">
    <source>
        <dbReference type="ARBA" id="ARBA00006434"/>
    </source>
</evidence>
<keyword evidence="5 8" id="KW-1133">Transmembrane helix</keyword>
<feature type="transmembrane region" description="Helical" evidence="8">
    <location>
        <begin position="425"/>
        <end position="446"/>
    </location>
</feature>
<feature type="transmembrane region" description="Helical" evidence="8">
    <location>
        <begin position="585"/>
        <end position="609"/>
    </location>
</feature>
<evidence type="ECO:0000256" key="6">
    <source>
        <dbReference type="ARBA" id="ARBA00023136"/>
    </source>
</evidence>
<dbReference type="InterPro" id="IPR019899">
    <property type="entry name" value="Na/solute_symporter_VC_2705"/>
</dbReference>
<dbReference type="PANTHER" id="PTHR48086">
    <property type="entry name" value="SODIUM/PROLINE SYMPORTER-RELATED"/>
    <property type="match status" value="1"/>
</dbReference>
<dbReference type="RefSeq" id="WP_009858823.1">
    <property type="nucleotide sequence ID" value="NZ_JAAOCD010000003.1"/>
</dbReference>
<feature type="transmembrane region" description="Helical" evidence="8">
    <location>
        <begin position="24"/>
        <end position="41"/>
    </location>
</feature>
<accession>A0ABX0HXI7</accession>
<keyword evidence="4 8" id="KW-0812">Transmembrane</keyword>
<evidence type="ECO:0000256" key="5">
    <source>
        <dbReference type="ARBA" id="ARBA00022989"/>
    </source>
</evidence>
<dbReference type="Pfam" id="PF00474">
    <property type="entry name" value="SSF"/>
    <property type="match status" value="2"/>
</dbReference>
<dbReference type="Proteomes" id="UP000802098">
    <property type="component" value="Unassembled WGS sequence"/>
</dbReference>
<dbReference type="InterPro" id="IPR001734">
    <property type="entry name" value="Na/solute_symporter"/>
</dbReference>
<dbReference type="Gene3D" id="1.20.1730.10">
    <property type="entry name" value="Sodium/glucose cotransporter"/>
    <property type="match status" value="2"/>
</dbReference>
<evidence type="ECO:0000256" key="1">
    <source>
        <dbReference type="ARBA" id="ARBA00004141"/>
    </source>
</evidence>
<keyword evidence="6 8" id="KW-0472">Membrane</keyword>
<feature type="transmembrane region" description="Helical" evidence="8">
    <location>
        <begin position="119"/>
        <end position="140"/>
    </location>
</feature>
<evidence type="ECO:0000256" key="4">
    <source>
        <dbReference type="ARBA" id="ARBA00022692"/>
    </source>
</evidence>
<comment type="caution">
    <text evidence="9">The sequence shown here is derived from an EMBL/GenBank/DDBJ whole genome shotgun (WGS) entry which is preliminary data.</text>
</comment>